<feature type="region of interest" description="Disordered" evidence="7">
    <location>
        <begin position="1355"/>
        <end position="1382"/>
    </location>
</feature>
<name>A0A9P1G6K0_9DINO</name>
<keyword evidence="8" id="KW-0812">Transmembrane</keyword>
<dbReference type="InterPro" id="IPR004294">
    <property type="entry name" value="Carotenoid_Oase"/>
</dbReference>
<dbReference type="GO" id="GO:0016121">
    <property type="term" value="P:carotene catabolic process"/>
    <property type="evidence" value="ECO:0007669"/>
    <property type="project" value="TreeGrafter"/>
</dbReference>
<dbReference type="GO" id="GO:0008270">
    <property type="term" value="F:zinc ion binding"/>
    <property type="evidence" value="ECO:0007669"/>
    <property type="project" value="UniProtKB-KW"/>
</dbReference>
<keyword evidence="5" id="KW-0408">Iron</keyword>
<reference evidence="12" key="2">
    <citation type="submission" date="2024-04" db="EMBL/GenBank/DDBJ databases">
        <authorList>
            <person name="Chen Y."/>
            <person name="Shah S."/>
            <person name="Dougan E. K."/>
            <person name="Thang M."/>
            <person name="Chan C."/>
        </authorList>
    </citation>
    <scope>NUCLEOTIDE SEQUENCE [LARGE SCALE GENOMIC DNA]</scope>
</reference>
<feature type="compositionally biased region" description="Basic and acidic residues" evidence="7">
    <location>
        <begin position="1464"/>
        <end position="1482"/>
    </location>
</feature>
<dbReference type="PROSITE" id="PS50994">
    <property type="entry name" value="INTEGRASE"/>
    <property type="match status" value="1"/>
</dbReference>
<feature type="region of interest" description="Disordered" evidence="7">
    <location>
        <begin position="1"/>
        <end position="31"/>
    </location>
</feature>
<dbReference type="GO" id="GO:0015074">
    <property type="term" value="P:DNA integration"/>
    <property type="evidence" value="ECO:0007669"/>
    <property type="project" value="InterPro"/>
</dbReference>
<dbReference type="SUPFAM" id="SSF57756">
    <property type="entry name" value="Retrovirus zinc finger-like domains"/>
    <property type="match status" value="1"/>
</dbReference>
<comment type="cofactor">
    <cofactor evidence="1">
        <name>Fe(2+)</name>
        <dbReference type="ChEBI" id="CHEBI:29033"/>
    </cofactor>
</comment>
<evidence type="ECO:0000313" key="11">
    <source>
        <dbReference type="EMBL" id="CAI4002829.1"/>
    </source>
</evidence>
<feature type="compositionally biased region" description="Polar residues" evidence="7">
    <location>
        <begin position="1"/>
        <end position="10"/>
    </location>
</feature>
<evidence type="ECO:0000256" key="3">
    <source>
        <dbReference type="ARBA" id="ARBA00022723"/>
    </source>
</evidence>
<dbReference type="EMBL" id="CAMXCT030003168">
    <property type="protein sequence ID" value="CAL4790141.1"/>
    <property type="molecule type" value="Genomic_DNA"/>
</dbReference>
<dbReference type="EMBL" id="CAMXCT020003168">
    <property type="protein sequence ID" value="CAL1156204.1"/>
    <property type="molecule type" value="Genomic_DNA"/>
</dbReference>
<dbReference type="Pfam" id="PF00098">
    <property type="entry name" value="zf-CCHC"/>
    <property type="match status" value="1"/>
</dbReference>
<reference evidence="11" key="1">
    <citation type="submission" date="2022-10" db="EMBL/GenBank/DDBJ databases">
        <authorList>
            <person name="Chen Y."/>
            <person name="Dougan E. K."/>
            <person name="Chan C."/>
            <person name="Rhodes N."/>
            <person name="Thang M."/>
        </authorList>
    </citation>
    <scope>NUCLEOTIDE SEQUENCE</scope>
</reference>
<dbReference type="Gene3D" id="3.30.420.10">
    <property type="entry name" value="Ribonuclease H-like superfamily/Ribonuclease H"/>
    <property type="match status" value="1"/>
</dbReference>
<dbReference type="GO" id="GO:0009570">
    <property type="term" value="C:chloroplast stroma"/>
    <property type="evidence" value="ECO:0007669"/>
    <property type="project" value="TreeGrafter"/>
</dbReference>
<evidence type="ECO:0000256" key="6">
    <source>
        <dbReference type="PROSITE-ProRule" id="PRU00047"/>
    </source>
</evidence>
<dbReference type="Pfam" id="PF03055">
    <property type="entry name" value="RPE65"/>
    <property type="match status" value="1"/>
</dbReference>
<feature type="transmembrane region" description="Helical" evidence="8">
    <location>
        <begin position="283"/>
        <end position="302"/>
    </location>
</feature>
<dbReference type="PANTHER" id="PTHR10543">
    <property type="entry name" value="BETA-CAROTENE DIOXYGENASE"/>
    <property type="match status" value="1"/>
</dbReference>
<dbReference type="GO" id="GO:0003676">
    <property type="term" value="F:nucleic acid binding"/>
    <property type="evidence" value="ECO:0007669"/>
    <property type="project" value="InterPro"/>
</dbReference>
<keyword evidence="14" id="KW-1185">Reference proteome</keyword>
<evidence type="ECO:0000256" key="1">
    <source>
        <dbReference type="ARBA" id="ARBA00001954"/>
    </source>
</evidence>
<evidence type="ECO:0000259" key="10">
    <source>
        <dbReference type="PROSITE" id="PS50994"/>
    </source>
</evidence>
<feature type="compositionally biased region" description="Low complexity" evidence="7">
    <location>
        <begin position="1483"/>
        <end position="1497"/>
    </location>
</feature>
<evidence type="ECO:0000256" key="2">
    <source>
        <dbReference type="ARBA" id="ARBA00006787"/>
    </source>
</evidence>
<accession>A0A9P1G6K0</accession>
<gene>
    <name evidence="11" type="ORF">C1SCF055_LOCUS28746</name>
</gene>
<dbReference type="OrthoDB" id="429363at2759"/>
<evidence type="ECO:0000256" key="4">
    <source>
        <dbReference type="ARBA" id="ARBA00023002"/>
    </source>
</evidence>
<organism evidence="11">
    <name type="scientific">Cladocopium goreaui</name>
    <dbReference type="NCBI Taxonomy" id="2562237"/>
    <lineage>
        <taxon>Eukaryota</taxon>
        <taxon>Sar</taxon>
        <taxon>Alveolata</taxon>
        <taxon>Dinophyceae</taxon>
        <taxon>Suessiales</taxon>
        <taxon>Symbiodiniaceae</taxon>
        <taxon>Cladocopium</taxon>
    </lineage>
</organism>
<feature type="compositionally biased region" description="Basic and acidic residues" evidence="7">
    <location>
        <begin position="657"/>
        <end position="682"/>
    </location>
</feature>
<evidence type="ECO:0000313" key="14">
    <source>
        <dbReference type="Proteomes" id="UP001152797"/>
    </source>
</evidence>
<sequence>MKAHSPSSGPSLRAGDRLRASGYVDGSTPHRPRQVLDWSAWREANGPPVEKTRYMVNPVAPSVAPVILRRVDDRKAYPAMYNEGSPKIAIHTTEKERGNAAVDAQPEGVWSSTPRSDALAVQALQAQAKPHSVQLPIQGSLTSCFDGMLDLLQDVSSSIGWAEKMNGAMVPVSPAENVKMTLKSGKVPEDLTGVYMRVGPNAQFWPPKKRTHAFDGDGMVHSVRISGGEASYHCRFMETPRYMFEKEMGSEWRAAVDRGAIAIRHRWLAHASRWTWRAWAASWAYFLVFSFGILSALFIGYFELWGEMAAPTPEQVLLDMQAQLQVQQDMLIQQQTQMQQVMAKLAESNTRAERAEEERYLAMKLLSQKQGAEDLVDTKGVGQPFKFSGKTDQDFAEWDHKMKTFLRAKYGPELDPVFAWVLRQRKVVMRFADASNRTVGWDEAFGSTADTLDSIEGFEKMVNGIYAYLVSFTTGEANKVVRNSGTDGLEAWRRIHNEYDPTSSMRRVVILGMVQNPPKCESVDKLGAALEDWLAKKRQYEEFTDNDGRPCRVSDDSLMAAMYKLMPESLEEVVMFKSDEYPTYEDLFDRLSSFASTKHSLHISRRELNQKKTVQKDPNAMDIGAVSKGKGKSKDVTCYRCGRPGHRAADCRSGGKGGKDGRGGGKDKGKNNKGGKKGDGKSKSGNNNKGKGYGGNATSSVDDAQPAGEPDPKDLAHLDLCAVDGGVGMDYGSSSRSEEENMGVEVEEDKPDYLVEYDGEEWIRFNYDSGAVSTVIPVEMAEEDLELHRVGDFKVANGDRIPRYGRVRMKVMDERGNKRGIRATATHVHKPLGSAGEFSRSHDAWLWKDGGVLLPRHGALATRMRNVYKALCNQYSDDQVIPLYKEGNLYNFYVQKRGKMDEVCAIDSGSPVSPLDEAEDVEVDNGGGDVLNQMRWKGWQMMRVGLDPITPKWEAYEPSSFGPPPGLPDGVVCWQRRDYDCFTFRGTTENGPDWHDVVWRRSINEETNQIFDEGSVLGSDFNIHGHFDPMVRKMVTELWHVPLAETQGVVRADRSDRPSKRQVEEHELENHAVYRNWCPVCVEARATGSRHRPRTQQEKDERGPTIHADFFYMSTEEDSVPFLALKSGVSGRLHAVALQSKSPDDYVLKAFARFVEETGHKRVVFMSDNEPALVKLKTMVDEHLKNVEVVHKTCPVGDHAANGSIEVAVREIKRQMRSLRLSLERKLGCKLNDDNVLLSWMASFAAQVINCYRRDASGKTSYEKEFGRKWMRPALEFGELTYMREAVERQNRPKRDWEQRMIEVRYIGHHSRSGSILGLTSDGLRLGAAVRRVGEGLRWRSDGIEELAGLPWDVKRKTPGVPGESGERAPRLPPPVPETPDARGFYVQKKDITEHGWLYILLGVRAVAHNSECRKRIFDEVGKQDAEKHRVERFEDRMAGRLERRIEFEEEQEKKKSKVEMLPLEDKKDDVLPAGREKRVEPESPSASVGSPSGSPSKRWKADGHMKYKRVAETPLEELDERAASASAEAEVVPAQASAAVPDAPPVISSDAVSVEDVMVAEKKGATEGGGDISSIDWGAYETVDMSTVFSPPRFVARAGILGLSPGFSVDLSTKKPILGKENEYWDLNRAEDREDLNYLIEKEQPFLLTGSPRCDPFSVLQNISKHREHGPDHELRRRQGEEHLDYTDELYKKQMSDGRYFLHEHPAGADSWDRDSVVGLQKLEGVYTVSGPMCCWNMAIGSSKKGRGKVYKMTRWITNSREIAEVLDKYCTNRRGGPIHRHVPLLGGIARLCEAYPLELVDAVLEGLKRQMLSDQAISSVELHASGPVPTEPLFDKETINEIAGEVMEYYDDISGEKLPYDLVVKARQEEINWVRSIGLYDKVPRAVALQRGVRPLQVRWVDVNKGDRSSYKVRSRIVGKELKSKTKEALLAHELFSATPPWETVKALFSLLVTDLPVAMTGGEPLVMGVYDISRAHFMPAVEREIYIELPDEDKLDGDGDVVGKLKRNMYGCRDASHGWMKDWQALLASGGYQVGEANPALFFNEDKFSRGAVHGDDFYVLGPKFAIDDMKELLGSKYQMREAHRLGFCEGCVRSATVLNRVVELGESDGRKWVRIEPDKRHVELIWRAVGMNSKSNGVTTPSIKPTDEQAHQLQFSPELPAAQASQYRSAVMRASFLSQERSDLSETVKRLAQGMSKPRLAHWEMLKRMARYLVYKPDMAVTVIGWNVSESEYYALVHGASHGLGLQAFLKDLGLVVGLVVESDSSSAKAFASRVGLGKQRHVQTRFLWLQQAVQSERVVIKKIGTANNPSDILTKSSTAAVIEKHTKAMGLLLLRDASRLQKSVLETCPNLQTLDSAALKVDIPALLLTVCRQYNGNHNNGNDDEKDEEIVDEDDMEGDDDDVFEEDRDDEQDHMEHSQSMWDVT</sequence>
<dbReference type="InterPro" id="IPR012337">
    <property type="entry name" value="RNaseH-like_sf"/>
</dbReference>
<dbReference type="SMART" id="SM00343">
    <property type="entry name" value="ZnF_C2HC"/>
    <property type="match status" value="1"/>
</dbReference>
<keyword evidence="3" id="KW-0479">Metal-binding</keyword>
<evidence type="ECO:0000313" key="13">
    <source>
        <dbReference type="EMBL" id="CAL4790141.1"/>
    </source>
</evidence>
<keyword evidence="4" id="KW-0560">Oxidoreductase</keyword>
<keyword evidence="8" id="KW-1133">Transmembrane helix</keyword>
<evidence type="ECO:0000256" key="5">
    <source>
        <dbReference type="ARBA" id="ARBA00023004"/>
    </source>
</evidence>
<evidence type="ECO:0000256" key="8">
    <source>
        <dbReference type="SAM" id="Phobius"/>
    </source>
</evidence>
<dbReference type="PROSITE" id="PS50158">
    <property type="entry name" value="ZF_CCHC"/>
    <property type="match status" value="1"/>
</dbReference>
<dbReference type="EMBL" id="CAMXCT010003168">
    <property type="protein sequence ID" value="CAI4002829.1"/>
    <property type="molecule type" value="Genomic_DNA"/>
</dbReference>
<feature type="domain" description="CCHC-type" evidence="9">
    <location>
        <begin position="638"/>
        <end position="653"/>
    </location>
</feature>
<feature type="region of interest" description="Disordered" evidence="7">
    <location>
        <begin position="2381"/>
        <end position="2430"/>
    </location>
</feature>
<comment type="similarity">
    <text evidence="2">Belongs to the carotenoid oxygenase family.</text>
</comment>
<dbReference type="Pfam" id="PF07727">
    <property type="entry name" value="RVT_2"/>
    <property type="match status" value="1"/>
</dbReference>
<proteinExistence type="inferred from homology"/>
<keyword evidence="8" id="KW-0472">Membrane</keyword>
<evidence type="ECO:0000259" key="9">
    <source>
        <dbReference type="PROSITE" id="PS50158"/>
    </source>
</evidence>
<comment type="caution">
    <text evidence="11">The sequence shown here is derived from an EMBL/GenBank/DDBJ whole genome shotgun (WGS) entry which is preliminary data.</text>
</comment>
<feature type="region of interest" description="Disordered" evidence="7">
    <location>
        <begin position="1450"/>
        <end position="1505"/>
    </location>
</feature>
<keyword evidence="6" id="KW-0863">Zinc-finger</keyword>
<evidence type="ECO:0000256" key="7">
    <source>
        <dbReference type="SAM" id="MobiDB-lite"/>
    </source>
</evidence>
<dbReference type="InterPro" id="IPR001584">
    <property type="entry name" value="Integrase_cat-core"/>
</dbReference>
<protein>
    <submittedName>
        <fullName evidence="13">Retrovirus-related Pol polyprotein from transposon TNT 1-94</fullName>
    </submittedName>
</protein>
<dbReference type="InterPro" id="IPR036875">
    <property type="entry name" value="Znf_CCHC_sf"/>
</dbReference>
<feature type="region of interest" description="Disordered" evidence="7">
    <location>
        <begin position="608"/>
        <end position="715"/>
    </location>
</feature>
<dbReference type="PANTHER" id="PTHR10543:SF89">
    <property type="entry name" value="CAROTENOID 9,10(9',10')-CLEAVAGE DIOXYGENASE 1"/>
    <property type="match status" value="1"/>
</dbReference>
<feature type="domain" description="Integrase catalytic" evidence="10">
    <location>
        <begin position="1089"/>
        <end position="1269"/>
    </location>
</feature>
<dbReference type="InterPro" id="IPR013103">
    <property type="entry name" value="RVT_2"/>
</dbReference>
<dbReference type="SUPFAM" id="SSF53098">
    <property type="entry name" value="Ribonuclease H-like"/>
    <property type="match status" value="1"/>
</dbReference>
<keyword evidence="6" id="KW-0862">Zinc</keyword>
<dbReference type="Proteomes" id="UP001152797">
    <property type="component" value="Unassembled WGS sequence"/>
</dbReference>
<dbReference type="InterPro" id="IPR001878">
    <property type="entry name" value="Znf_CCHC"/>
</dbReference>
<feature type="compositionally biased region" description="Acidic residues" evidence="7">
    <location>
        <begin position="2387"/>
        <end position="2418"/>
    </location>
</feature>
<evidence type="ECO:0000313" key="12">
    <source>
        <dbReference type="EMBL" id="CAL1156204.1"/>
    </source>
</evidence>
<dbReference type="GO" id="GO:0010436">
    <property type="term" value="F:carotenoid dioxygenase activity"/>
    <property type="evidence" value="ECO:0007669"/>
    <property type="project" value="TreeGrafter"/>
</dbReference>
<dbReference type="InterPro" id="IPR036397">
    <property type="entry name" value="RNaseH_sf"/>
</dbReference>